<gene>
    <name evidence="1" type="ORF">WN985_26405</name>
</gene>
<protein>
    <submittedName>
        <fullName evidence="1">Uncharacterized protein</fullName>
    </submittedName>
</protein>
<evidence type="ECO:0000313" key="2">
    <source>
        <dbReference type="Proteomes" id="UP001484179"/>
    </source>
</evidence>
<keyword evidence="2" id="KW-1185">Reference proteome</keyword>
<proteinExistence type="predicted"/>
<dbReference type="EMBL" id="CP150850">
    <property type="protein sequence ID" value="WZW56089.1"/>
    <property type="molecule type" value="Genomic_DNA"/>
</dbReference>
<name>A0ABZ3BND8_BURPY</name>
<organism evidence="1 2">
    <name type="scientific">Burkholderia pyrrocinia</name>
    <name type="common">Pseudomonas pyrrocinia</name>
    <dbReference type="NCBI Taxonomy" id="60550"/>
    <lineage>
        <taxon>Bacteria</taxon>
        <taxon>Pseudomonadati</taxon>
        <taxon>Pseudomonadota</taxon>
        <taxon>Betaproteobacteria</taxon>
        <taxon>Burkholderiales</taxon>
        <taxon>Burkholderiaceae</taxon>
        <taxon>Burkholderia</taxon>
        <taxon>Burkholderia cepacia complex</taxon>
    </lineage>
</organism>
<accession>A0ABZ3BND8</accession>
<dbReference type="RefSeq" id="WP_342310055.1">
    <property type="nucleotide sequence ID" value="NZ_CP150850.1"/>
</dbReference>
<sequence length="60" mass="6561">MRPSRPTDPAARFERQCDAFTRGGALPRAIRVSLPDYRCARLDARNAGIVPCAHAPARIA</sequence>
<reference evidence="1 2" key="1">
    <citation type="submission" date="2024-04" db="EMBL/GenBank/DDBJ databases">
        <title>Biological Control Activity of Plant Growth Promoting Rhizobacteria Burkholderia pyrrocinia BX1 against Tobacco black shank Introduction Tobacco black shank (TBS) caused by the oomycete Phytophthora. nicotianae (P. nicotianae) has become a destructive soil.</title>
        <authorList>
            <person name="Liu X."/>
            <person name="Shu C."/>
        </authorList>
    </citation>
    <scope>NUCLEOTIDE SEQUENCE [LARGE SCALE GENOMIC DNA]</scope>
    <source>
        <strain evidence="1 2">BX1</strain>
    </source>
</reference>
<dbReference type="Proteomes" id="UP001484179">
    <property type="component" value="Chromosome 2"/>
</dbReference>
<evidence type="ECO:0000313" key="1">
    <source>
        <dbReference type="EMBL" id="WZW56089.1"/>
    </source>
</evidence>